<protein>
    <submittedName>
        <fullName evidence="12">LTA synthase family protein</fullName>
    </submittedName>
</protein>
<evidence type="ECO:0000256" key="8">
    <source>
        <dbReference type="PIRNR" id="PIRNR005091"/>
    </source>
</evidence>
<dbReference type="PANTHER" id="PTHR47371">
    <property type="entry name" value="LIPOTEICHOIC ACID SYNTHASE"/>
    <property type="match status" value="1"/>
</dbReference>
<feature type="transmembrane region" description="Helical" evidence="10">
    <location>
        <begin position="21"/>
        <end position="42"/>
    </location>
</feature>
<evidence type="ECO:0000259" key="11">
    <source>
        <dbReference type="Pfam" id="PF00884"/>
    </source>
</evidence>
<dbReference type="InterPro" id="IPR000917">
    <property type="entry name" value="Sulfatase_N"/>
</dbReference>
<keyword evidence="13" id="KW-1185">Reference proteome</keyword>
<evidence type="ECO:0000256" key="6">
    <source>
        <dbReference type="ARBA" id="ARBA00022989"/>
    </source>
</evidence>
<gene>
    <name evidence="12" type="ORF">JR050_15465</name>
</gene>
<evidence type="ECO:0000256" key="1">
    <source>
        <dbReference type="ARBA" id="ARBA00004651"/>
    </source>
</evidence>
<feature type="transmembrane region" description="Helical" evidence="10">
    <location>
        <begin position="123"/>
        <end position="150"/>
    </location>
</feature>
<keyword evidence="7 8" id="KW-0472">Membrane</keyword>
<evidence type="ECO:0000313" key="12">
    <source>
        <dbReference type="EMBL" id="MBM6619066.1"/>
    </source>
</evidence>
<comment type="pathway">
    <text evidence="2">Cell wall biogenesis; lipoteichoic acid biosynthesis.</text>
</comment>
<keyword evidence="5 10" id="KW-0812">Transmembrane</keyword>
<keyword evidence="6 10" id="KW-1133">Transmembrane helix</keyword>
<dbReference type="CDD" id="cd16015">
    <property type="entry name" value="LTA_synthase"/>
    <property type="match status" value="1"/>
</dbReference>
<sequence>MGSTISEGKFKKVVRDFILFILRNLDYGIFIALFMVKVYIFAKYTGLVFVKPTMIMVSIGSALLLSFWILLLPRTYKLIFLMVLNVFITIVVISDVIYFRYFYDIITVPVLFQAGQASDLWDSIFNLFRIGDLLIFVDLLITIPLGIYIVYKVRNSKVRSKFTPRLVLSALAFVIGYIAFTTPVNHYVTQYGKNLFINNWSNVSVYNVVGLLGFHAHDSYKYLQDNVLNKKVITAAQEEFVEKWFQKHQELQKQKTDYFGVAKDKNVFIFQAEAFQNFVIGKSVNGQEITPNLNDLMKESMYFENFHHQVAQGRTSDAEFLSNVSLYPVSTGSVYIRFAGNEFNSLPMVLKNHDYTSIAFHSYEPSFWNRYAMYKNIGIDEFVSKEDFTPGEVVGWTLGDEGLLSQAIDKLVKVDGNFYAFVVGLSSHHPFTIAEKYKTLKLGSYEGTDFGNYLQSLHYVDYAIGQTIKKLKQEGLWNETVFVIYGDHDSGTLKSTEGMTELLGINEGELSYAQITREVPLFIHLPDNQGAGVYSQVGGQIDLTPTLMHFLGIEVNGEYFMGENLLNEKNRLTVFRDLSFTDGEVYYDSSLDGIFENGVCYDVNRNNKIDVKQCEKKYEQAMQQLEISDNVIFGNLIKK</sequence>
<evidence type="ECO:0000256" key="3">
    <source>
        <dbReference type="ARBA" id="ARBA00009983"/>
    </source>
</evidence>
<keyword evidence="4 8" id="KW-1003">Cell membrane</keyword>
<evidence type="ECO:0000256" key="7">
    <source>
        <dbReference type="ARBA" id="ARBA00023136"/>
    </source>
</evidence>
<dbReference type="PIRSF" id="PIRSF005091">
    <property type="entry name" value="Mmb_sulf_HI1246"/>
    <property type="match status" value="1"/>
</dbReference>
<feature type="domain" description="Sulfatase N-terminal" evidence="11">
    <location>
        <begin position="265"/>
        <end position="553"/>
    </location>
</feature>
<dbReference type="SUPFAM" id="SSF53649">
    <property type="entry name" value="Alkaline phosphatase-like"/>
    <property type="match status" value="1"/>
</dbReference>
<accession>A0ABS2DKY0</accession>
<name>A0ABS2DKY0_9BACI</name>
<evidence type="ECO:0000256" key="10">
    <source>
        <dbReference type="SAM" id="Phobius"/>
    </source>
</evidence>
<reference evidence="12 13" key="1">
    <citation type="submission" date="2021-02" db="EMBL/GenBank/DDBJ databases">
        <title>Bacillus sp. RD4P76, an endophyte from a halophyte.</title>
        <authorList>
            <person name="Sun J.-Q."/>
        </authorList>
    </citation>
    <scope>NUCLEOTIDE SEQUENCE [LARGE SCALE GENOMIC DNA]</scope>
    <source>
        <strain evidence="12 13">RD4P76</strain>
    </source>
</reference>
<evidence type="ECO:0000256" key="2">
    <source>
        <dbReference type="ARBA" id="ARBA00004936"/>
    </source>
</evidence>
<proteinExistence type="inferred from homology"/>
<comment type="caution">
    <text evidence="12">The sequence shown here is derived from an EMBL/GenBank/DDBJ whole genome shotgun (WGS) entry which is preliminary data.</text>
</comment>
<dbReference type="Gene3D" id="3.30.1120.170">
    <property type="match status" value="1"/>
</dbReference>
<feature type="transmembrane region" description="Helical" evidence="10">
    <location>
        <begin position="162"/>
        <end position="180"/>
    </location>
</feature>
<feature type="coiled-coil region" evidence="9">
    <location>
        <begin position="604"/>
        <end position="631"/>
    </location>
</feature>
<feature type="transmembrane region" description="Helical" evidence="10">
    <location>
        <begin position="54"/>
        <end position="72"/>
    </location>
</feature>
<keyword evidence="9" id="KW-0175">Coiled coil</keyword>
<dbReference type="Pfam" id="PF00884">
    <property type="entry name" value="Sulfatase"/>
    <property type="match status" value="1"/>
</dbReference>
<evidence type="ECO:0000256" key="5">
    <source>
        <dbReference type="ARBA" id="ARBA00022692"/>
    </source>
</evidence>
<dbReference type="PANTHER" id="PTHR47371:SF3">
    <property type="entry name" value="PHOSPHOGLYCEROL TRANSFERASE I"/>
    <property type="match status" value="1"/>
</dbReference>
<evidence type="ECO:0000256" key="9">
    <source>
        <dbReference type="SAM" id="Coils"/>
    </source>
</evidence>
<dbReference type="InterPro" id="IPR012160">
    <property type="entry name" value="LtaS-like"/>
</dbReference>
<dbReference type="Proteomes" id="UP001518925">
    <property type="component" value="Unassembled WGS sequence"/>
</dbReference>
<dbReference type="InterPro" id="IPR017850">
    <property type="entry name" value="Alkaline_phosphatase_core_sf"/>
</dbReference>
<dbReference type="Gene3D" id="3.40.720.10">
    <property type="entry name" value="Alkaline Phosphatase, subunit A"/>
    <property type="match status" value="1"/>
</dbReference>
<comment type="similarity">
    <text evidence="3 8">Belongs to the LTA synthase family.</text>
</comment>
<dbReference type="EMBL" id="JAFELM010000039">
    <property type="protein sequence ID" value="MBM6619066.1"/>
    <property type="molecule type" value="Genomic_DNA"/>
</dbReference>
<feature type="transmembrane region" description="Helical" evidence="10">
    <location>
        <begin position="79"/>
        <end position="103"/>
    </location>
</feature>
<comment type="subcellular location">
    <subcellularLocation>
        <location evidence="1">Cell membrane</location>
        <topology evidence="1">Multi-pass membrane protein</topology>
    </subcellularLocation>
</comment>
<dbReference type="InterPro" id="IPR050448">
    <property type="entry name" value="OpgB/LTA_synthase_biosynth"/>
</dbReference>
<evidence type="ECO:0000313" key="13">
    <source>
        <dbReference type="Proteomes" id="UP001518925"/>
    </source>
</evidence>
<evidence type="ECO:0000256" key="4">
    <source>
        <dbReference type="ARBA" id="ARBA00022475"/>
    </source>
</evidence>
<dbReference type="RefSeq" id="WP_204204424.1">
    <property type="nucleotide sequence ID" value="NZ_JAFELM010000039.1"/>
</dbReference>
<organism evidence="12 13">
    <name type="scientific">Bacillus suaedaesalsae</name>
    <dbReference type="NCBI Taxonomy" id="2810349"/>
    <lineage>
        <taxon>Bacteria</taxon>
        <taxon>Bacillati</taxon>
        <taxon>Bacillota</taxon>
        <taxon>Bacilli</taxon>
        <taxon>Bacillales</taxon>
        <taxon>Bacillaceae</taxon>
        <taxon>Bacillus</taxon>
    </lineage>
</organism>